<feature type="region of interest" description="Disordered" evidence="6">
    <location>
        <begin position="64"/>
        <end position="99"/>
    </location>
</feature>
<organism evidence="8">
    <name type="scientific">marine metagenome</name>
    <dbReference type="NCBI Taxonomy" id="408172"/>
    <lineage>
        <taxon>unclassified sequences</taxon>
        <taxon>metagenomes</taxon>
        <taxon>ecological metagenomes</taxon>
    </lineage>
</organism>
<reference evidence="8" key="1">
    <citation type="submission" date="2018-05" db="EMBL/GenBank/DDBJ databases">
        <authorList>
            <person name="Lanie J.A."/>
            <person name="Ng W.-L."/>
            <person name="Kazmierczak K.M."/>
            <person name="Andrzejewski T.M."/>
            <person name="Davidsen T.M."/>
            <person name="Wayne K.J."/>
            <person name="Tettelin H."/>
            <person name="Glass J.I."/>
            <person name="Rusch D."/>
            <person name="Podicherti R."/>
            <person name="Tsui H.-C.T."/>
            <person name="Winkler M.E."/>
        </authorList>
    </citation>
    <scope>NUCLEOTIDE SEQUENCE</scope>
</reference>
<dbReference type="InterPro" id="IPR003819">
    <property type="entry name" value="TauD/TfdA-like"/>
</dbReference>
<proteinExistence type="inferred from homology"/>
<evidence type="ECO:0000256" key="1">
    <source>
        <dbReference type="ARBA" id="ARBA00005896"/>
    </source>
</evidence>
<gene>
    <name evidence="8" type="ORF">METZ01_LOCUS417870</name>
</gene>
<dbReference type="GO" id="GO:0051213">
    <property type="term" value="F:dioxygenase activity"/>
    <property type="evidence" value="ECO:0007669"/>
    <property type="project" value="UniProtKB-KW"/>
</dbReference>
<dbReference type="Gene3D" id="3.60.130.10">
    <property type="entry name" value="Clavaminate synthase-like"/>
    <property type="match status" value="1"/>
</dbReference>
<protein>
    <recommendedName>
        <fullName evidence="7">TauD/TfdA-like domain-containing protein</fullName>
    </recommendedName>
</protein>
<name>A0A382X1B3_9ZZZZ</name>
<evidence type="ECO:0000313" key="8">
    <source>
        <dbReference type="EMBL" id="SVD65016.1"/>
    </source>
</evidence>
<keyword evidence="2" id="KW-0479">Metal-binding</keyword>
<dbReference type="EMBL" id="UINC01164259">
    <property type="protein sequence ID" value="SVD65016.1"/>
    <property type="molecule type" value="Genomic_DNA"/>
</dbReference>
<dbReference type="PANTHER" id="PTHR43779">
    <property type="entry name" value="DIOXYGENASE RV0097-RELATED"/>
    <property type="match status" value="1"/>
</dbReference>
<accession>A0A382X1B3</accession>
<evidence type="ECO:0000256" key="4">
    <source>
        <dbReference type="ARBA" id="ARBA00023002"/>
    </source>
</evidence>
<evidence type="ECO:0000256" key="6">
    <source>
        <dbReference type="SAM" id="MobiDB-lite"/>
    </source>
</evidence>
<dbReference type="GO" id="GO:0046872">
    <property type="term" value="F:metal ion binding"/>
    <property type="evidence" value="ECO:0007669"/>
    <property type="project" value="UniProtKB-KW"/>
</dbReference>
<keyword evidence="3" id="KW-0223">Dioxygenase</keyword>
<evidence type="ECO:0000256" key="3">
    <source>
        <dbReference type="ARBA" id="ARBA00022964"/>
    </source>
</evidence>
<dbReference type="PANTHER" id="PTHR43779:SF3">
    <property type="entry name" value="(3R)-3-[(CARBOXYMETHYL)AMINO]FATTY ACID OXYGENASE_DECARBOXYLASE"/>
    <property type="match status" value="1"/>
</dbReference>
<dbReference type="SUPFAM" id="SSF51197">
    <property type="entry name" value="Clavaminate synthase-like"/>
    <property type="match status" value="1"/>
</dbReference>
<dbReference type="InterPro" id="IPR051178">
    <property type="entry name" value="TfdA_dioxygenase"/>
</dbReference>
<keyword evidence="5" id="KW-0408">Iron</keyword>
<evidence type="ECO:0000256" key="2">
    <source>
        <dbReference type="ARBA" id="ARBA00022723"/>
    </source>
</evidence>
<keyword evidence="4" id="KW-0560">Oxidoreductase</keyword>
<dbReference type="AlphaFoldDB" id="A0A382X1B3"/>
<dbReference type="InterPro" id="IPR042098">
    <property type="entry name" value="TauD-like_sf"/>
</dbReference>
<dbReference type="Pfam" id="PF02668">
    <property type="entry name" value="TauD"/>
    <property type="match status" value="1"/>
</dbReference>
<evidence type="ECO:0000256" key="5">
    <source>
        <dbReference type="ARBA" id="ARBA00023004"/>
    </source>
</evidence>
<feature type="compositionally biased region" description="Polar residues" evidence="6">
    <location>
        <begin position="82"/>
        <end position="99"/>
    </location>
</feature>
<sequence>MEREDGQRLLDELVDFACRPPRIYTHHWQPGDVLMWDNRCVLHRARPYNFSEIRILRHTRVAGDPKTELVKTGRDERASDFKPSTSNRTDSAQSNKTSF</sequence>
<feature type="domain" description="TauD/TfdA-like" evidence="7">
    <location>
        <begin position="3"/>
        <end position="57"/>
    </location>
</feature>
<comment type="similarity">
    <text evidence="1">Belongs to the TfdA dioxygenase family.</text>
</comment>
<feature type="compositionally biased region" description="Basic and acidic residues" evidence="6">
    <location>
        <begin position="64"/>
        <end position="80"/>
    </location>
</feature>
<evidence type="ECO:0000259" key="7">
    <source>
        <dbReference type="Pfam" id="PF02668"/>
    </source>
</evidence>